<evidence type="ECO:0000313" key="2">
    <source>
        <dbReference type="Proteomes" id="UP001049176"/>
    </source>
</evidence>
<dbReference type="EMBL" id="CM032184">
    <property type="protein sequence ID" value="KAG7093445.1"/>
    <property type="molecule type" value="Genomic_DNA"/>
</dbReference>
<evidence type="ECO:0000313" key="1">
    <source>
        <dbReference type="EMBL" id="KAG7093445.1"/>
    </source>
</evidence>
<proteinExistence type="predicted"/>
<dbReference type="AlphaFoldDB" id="A0A9P7S1Q0"/>
<sequence length="195" mass="21166">MRAFYRSSAPVEGVNDVSTNTGQPVLAEDLQKLGLQLSHVGIGSQGLARAKIIAQQSGSLTPDGIKLDGGSMGEDRCKAFLELVEAAVSQRVVLTNHVQFLVESASENLYLDIQDPIKNKWIRIEFCAGDFLDLPAGLPLQVGFNPQILQSFCIMLFTKTPGADLDHFITGKHIVLGKSPEAEKHRAVYHKALGI</sequence>
<name>A0A9P7S1Q0_9AGAR</name>
<dbReference type="RefSeq" id="XP_043009915.1">
    <property type="nucleotide sequence ID" value="XM_043151835.1"/>
</dbReference>
<dbReference type="GeneID" id="66076199"/>
<dbReference type="InterPro" id="IPR014710">
    <property type="entry name" value="RmlC-like_jellyroll"/>
</dbReference>
<dbReference type="Gene3D" id="2.60.120.10">
    <property type="entry name" value="Jelly Rolls"/>
    <property type="match status" value="1"/>
</dbReference>
<keyword evidence="2" id="KW-1185">Reference proteome</keyword>
<dbReference type="OrthoDB" id="2900187at2759"/>
<protein>
    <submittedName>
        <fullName evidence="1">Uncharacterized protein</fullName>
    </submittedName>
</protein>
<comment type="caution">
    <text evidence="1">The sequence shown here is derived from an EMBL/GenBank/DDBJ whole genome shotgun (WGS) entry which is preliminary data.</text>
</comment>
<dbReference type="KEGG" id="more:E1B28_007123"/>
<dbReference type="Proteomes" id="UP001049176">
    <property type="component" value="Chromosome 4"/>
</dbReference>
<gene>
    <name evidence="1" type="ORF">E1B28_007123</name>
</gene>
<reference evidence="1" key="1">
    <citation type="journal article" date="2021" name="Genome Biol. Evol.">
        <title>The assembled and annotated genome of the fairy-ring fungus Marasmius oreades.</title>
        <authorList>
            <person name="Hiltunen M."/>
            <person name="Ament-Velasquez S.L."/>
            <person name="Johannesson H."/>
        </authorList>
    </citation>
    <scope>NUCLEOTIDE SEQUENCE</scope>
    <source>
        <strain evidence="1">03SP1</strain>
    </source>
</reference>
<organism evidence="1 2">
    <name type="scientific">Marasmius oreades</name>
    <name type="common">fairy-ring Marasmius</name>
    <dbReference type="NCBI Taxonomy" id="181124"/>
    <lineage>
        <taxon>Eukaryota</taxon>
        <taxon>Fungi</taxon>
        <taxon>Dikarya</taxon>
        <taxon>Basidiomycota</taxon>
        <taxon>Agaricomycotina</taxon>
        <taxon>Agaricomycetes</taxon>
        <taxon>Agaricomycetidae</taxon>
        <taxon>Agaricales</taxon>
        <taxon>Marasmiineae</taxon>
        <taxon>Marasmiaceae</taxon>
        <taxon>Marasmius</taxon>
    </lineage>
</organism>
<accession>A0A9P7S1Q0</accession>